<dbReference type="PANTHER" id="PTHR38340">
    <property type="entry name" value="S-LAYER PROTEIN"/>
    <property type="match status" value="1"/>
</dbReference>
<dbReference type="PROSITE" id="PS00330">
    <property type="entry name" value="HEMOLYSIN_CALCIUM"/>
    <property type="match status" value="3"/>
</dbReference>
<dbReference type="Pfam" id="PF00722">
    <property type="entry name" value="Glyco_hydro_16"/>
    <property type="match status" value="1"/>
</dbReference>
<evidence type="ECO:0000256" key="3">
    <source>
        <dbReference type="ARBA" id="ARBA00022525"/>
    </source>
</evidence>
<keyword evidence="3" id="KW-0964">Secreted</keyword>
<gene>
    <name evidence="5" type="ORF">KARMA_1948</name>
</gene>
<dbReference type="Gene3D" id="2.60.120.200">
    <property type="match status" value="1"/>
</dbReference>
<feature type="domain" description="GH16" evidence="4">
    <location>
        <begin position="193"/>
        <end position="459"/>
    </location>
</feature>
<dbReference type="PROSITE" id="PS51762">
    <property type="entry name" value="GH16_2"/>
    <property type="match status" value="1"/>
</dbReference>
<dbReference type="Gene3D" id="2.150.10.10">
    <property type="entry name" value="Serralysin-like metalloprotease, C-terminal"/>
    <property type="match status" value="5"/>
</dbReference>
<comment type="subcellular location">
    <subcellularLocation>
        <location evidence="1">Secreted</location>
    </subcellularLocation>
</comment>
<accession>A0A1M4MYW5</accession>
<evidence type="ECO:0000313" key="5">
    <source>
        <dbReference type="EMBL" id="SCM67743.1"/>
    </source>
</evidence>
<dbReference type="GO" id="GO:0005975">
    <property type="term" value="P:carbohydrate metabolic process"/>
    <property type="evidence" value="ECO:0007669"/>
    <property type="project" value="InterPro"/>
</dbReference>
<dbReference type="AlphaFoldDB" id="A0A1M4MYW5"/>
<dbReference type="InterPro" id="IPR018511">
    <property type="entry name" value="Hemolysin-typ_Ca-bd_CS"/>
</dbReference>
<organism evidence="5 6">
    <name type="scientific">Donghicola eburneus</name>
    <dbReference type="NCBI Taxonomy" id="393278"/>
    <lineage>
        <taxon>Bacteria</taxon>
        <taxon>Pseudomonadati</taxon>
        <taxon>Pseudomonadota</taxon>
        <taxon>Alphaproteobacteria</taxon>
        <taxon>Rhodobacterales</taxon>
        <taxon>Roseobacteraceae</taxon>
        <taxon>Donghicola</taxon>
    </lineage>
</organism>
<dbReference type="GO" id="GO:0005509">
    <property type="term" value="F:calcium ion binding"/>
    <property type="evidence" value="ECO:0007669"/>
    <property type="project" value="InterPro"/>
</dbReference>
<dbReference type="InterPro" id="IPR011049">
    <property type="entry name" value="Serralysin-like_metalloprot_C"/>
</dbReference>
<dbReference type="GO" id="GO:0005576">
    <property type="term" value="C:extracellular region"/>
    <property type="evidence" value="ECO:0007669"/>
    <property type="project" value="UniProtKB-SubCell"/>
</dbReference>
<dbReference type="Pfam" id="PF00353">
    <property type="entry name" value="HemolysinCabind"/>
    <property type="match status" value="6"/>
</dbReference>
<dbReference type="Proteomes" id="UP000184085">
    <property type="component" value="Unassembled WGS sequence"/>
</dbReference>
<dbReference type="SUPFAM" id="SSF51120">
    <property type="entry name" value="beta-Roll"/>
    <property type="match status" value="4"/>
</dbReference>
<dbReference type="EMBL" id="FMJB01000048">
    <property type="protein sequence ID" value="SCM67743.1"/>
    <property type="molecule type" value="Genomic_DNA"/>
</dbReference>
<evidence type="ECO:0000313" key="6">
    <source>
        <dbReference type="Proteomes" id="UP000184085"/>
    </source>
</evidence>
<keyword evidence="6" id="KW-1185">Reference proteome</keyword>
<keyword evidence="5" id="KW-0378">Hydrolase</keyword>
<dbReference type="GO" id="GO:0004553">
    <property type="term" value="F:hydrolase activity, hydrolyzing O-glycosyl compounds"/>
    <property type="evidence" value="ECO:0007669"/>
    <property type="project" value="InterPro"/>
</dbReference>
<dbReference type="InterPro" id="IPR001343">
    <property type="entry name" value="Hemolysn_Ca-bd"/>
</dbReference>
<evidence type="ECO:0000259" key="4">
    <source>
        <dbReference type="PROSITE" id="PS51762"/>
    </source>
</evidence>
<evidence type="ECO:0000256" key="1">
    <source>
        <dbReference type="ARBA" id="ARBA00004613"/>
    </source>
</evidence>
<proteinExistence type="inferred from homology"/>
<dbReference type="PRINTS" id="PR00313">
    <property type="entry name" value="CABNDNGRPT"/>
</dbReference>
<comment type="similarity">
    <text evidence="2">Belongs to the glycosyl hydrolase 16 family.</text>
</comment>
<sequence>MLITGTSERDTLRAEEEGVVVDALGGNDFIFNNVAGTTLIGGAGNDHYRLYNGDTTIIEELNGGYDVIWAYDHVVMPDNVEALEFKRTSNWYTIQGNALDNSIIAGAGDQAIAGGAGDDTMTGGEGRDQFSFSLEDGHDIITDFAVGEDILTFWDMGVDQFSDLIALASDTTDGLLFTFSAEQSVLLGGVTSDSFSEADVLVETLDPARFENAEIVFEDNFDSEASLTSGLWTTTPANGHPVTNAIARGNRFQQYVDADSTTSDGTPINVNPFSVEDGVLSITATRTPEALQDQIEEEWLSGSLETHGTFEQTYGYFEVRAKTPAGQGLWPAFWFVPSDYTWPPESDVLEALGSLPNVYRAATHGELWGDKVTMADSWLVPDTSESFHTYGVLWTPEKLVYTFDGKVMLETPTPASMHKPHSLHLNLALGGWDGDPDETTPDGASFDVDYVRVWDIPELAEQAANTDMSAYGDLENGILYTSEFGETDLYGDDVVRASQGEPDLTLTVDGQSTLVGTADANVLTGNHQGTVFNGLAGHDKIVAFGGADYLIGESGDDTLDGGQGADTLVGGAGDDTYILRAGDGGDAPSAELIIETAGEGIDQIVFADLRPDDVRSYIDWARWHIVVDGADGPEYFSVKVTPGLGGHDVGSYIEQVVFADGTVWDMTGALYLRGDDEANVSSGSVHDDTILGEGGDDTLVGMNGDDTIDGGDGVDMLYGWKGADVLTDSGFEDGDRMYGEGGNDTLTGGVGYDSLYGGAGKDTLRASRDADFLDGGAGDDTLLGNGARDTMNGGAGDDMIKGNGNRDWIDGGEGDDKLVGGGGNDIMSGGAGNDVVSGGTRHDLLYGDDGNDKLVGQKGDDTLYGGEGRDVLTGGEGADLYILDVTQTDDLDFIQGFDQSEGDRFNIIGLTAGDILSFDVFEHQNGNIFLEVDINGETTRLAKITDFVASDLTVEMLADQTEAYLF</sequence>
<reference evidence="6" key="1">
    <citation type="submission" date="2016-09" db="EMBL/GenBank/DDBJ databases">
        <authorList>
            <person name="Wibberg D."/>
        </authorList>
    </citation>
    <scope>NUCLEOTIDE SEQUENCE [LARGE SCALE GENOMIC DNA]</scope>
</reference>
<dbReference type="RefSeq" id="WP_083595669.1">
    <property type="nucleotide sequence ID" value="NZ_FMJB01000048.1"/>
</dbReference>
<protein>
    <submittedName>
        <fullName evidence="5">Putative glycoside hydrolase family protein</fullName>
    </submittedName>
</protein>
<evidence type="ECO:0000256" key="2">
    <source>
        <dbReference type="ARBA" id="ARBA00006865"/>
    </source>
</evidence>
<dbReference type="InterPro" id="IPR013320">
    <property type="entry name" value="ConA-like_dom_sf"/>
</dbReference>
<dbReference type="InterPro" id="IPR000757">
    <property type="entry name" value="Beta-glucanase-like"/>
</dbReference>
<dbReference type="InterPro" id="IPR050557">
    <property type="entry name" value="RTX_toxin/Mannuronan_C5-epim"/>
</dbReference>
<dbReference type="SUPFAM" id="SSF49899">
    <property type="entry name" value="Concanavalin A-like lectins/glucanases"/>
    <property type="match status" value="1"/>
</dbReference>
<dbReference type="CDD" id="cd08023">
    <property type="entry name" value="GH16_laminarinase_like"/>
    <property type="match status" value="1"/>
</dbReference>
<dbReference type="PANTHER" id="PTHR38340:SF1">
    <property type="entry name" value="S-LAYER PROTEIN"/>
    <property type="match status" value="1"/>
</dbReference>
<name>A0A1M4MYW5_9RHOB</name>